<dbReference type="PROSITE" id="PS50005">
    <property type="entry name" value="TPR"/>
    <property type="match status" value="1"/>
</dbReference>
<dbReference type="PANTHER" id="PTHR11102">
    <property type="entry name" value="SEL-1-LIKE PROTEIN"/>
    <property type="match status" value="1"/>
</dbReference>
<evidence type="ECO:0000313" key="6">
    <source>
        <dbReference type="Proteomes" id="UP000032266"/>
    </source>
</evidence>
<dbReference type="InterPro" id="IPR050767">
    <property type="entry name" value="Sel1_AlgK"/>
</dbReference>
<dbReference type="EMBL" id="CP007142">
    <property type="protein sequence ID" value="AJQ92679.1"/>
    <property type="molecule type" value="Genomic_DNA"/>
</dbReference>
<organism evidence="5 6">
    <name type="scientific">Gynuella sunshinyii YC6258</name>
    <dbReference type="NCBI Taxonomy" id="1445510"/>
    <lineage>
        <taxon>Bacteria</taxon>
        <taxon>Pseudomonadati</taxon>
        <taxon>Pseudomonadota</taxon>
        <taxon>Gammaproteobacteria</taxon>
        <taxon>Oceanospirillales</taxon>
        <taxon>Saccharospirillaceae</taxon>
        <taxon>Gynuella</taxon>
    </lineage>
</organism>
<dbReference type="InterPro" id="IPR011990">
    <property type="entry name" value="TPR-like_helical_dom_sf"/>
</dbReference>
<evidence type="ECO:0000256" key="2">
    <source>
        <dbReference type="PROSITE-ProRule" id="PRU00339"/>
    </source>
</evidence>
<dbReference type="SUPFAM" id="SSF46565">
    <property type="entry name" value="Chaperone J-domain"/>
    <property type="match status" value="1"/>
</dbReference>
<dbReference type="Gene3D" id="1.25.40.10">
    <property type="entry name" value="Tetratricopeptide repeat domain"/>
    <property type="match status" value="1"/>
</dbReference>
<proteinExistence type="predicted"/>
<dbReference type="RefSeq" id="WP_052830015.1">
    <property type="nucleotide sequence ID" value="NZ_CP007142.1"/>
</dbReference>
<dbReference type="InterPro" id="IPR001623">
    <property type="entry name" value="DnaJ_domain"/>
</dbReference>
<protein>
    <submittedName>
        <fullName evidence="5">TPR repeat, SEL1 subfamily</fullName>
    </submittedName>
</protein>
<dbReference type="SMART" id="SM00671">
    <property type="entry name" value="SEL1"/>
    <property type="match status" value="2"/>
</dbReference>
<keyword evidence="3" id="KW-0472">Membrane</keyword>
<dbReference type="CDD" id="cd06257">
    <property type="entry name" value="DnaJ"/>
    <property type="match status" value="1"/>
</dbReference>
<dbReference type="KEGG" id="gsn:YC6258_00629"/>
<dbReference type="Gene3D" id="1.10.287.110">
    <property type="entry name" value="DnaJ domain"/>
    <property type="match status" value="1"/>
</dbReference>
<feature type="domain" description="J" evidence="4">
    <location>
        <begin position="2"/>
        <end position="64"/>
    </location>
</feature>
<evidence type="ECO:0000313" key="5">
    <source>
        <dbReference type="EMBL" id="AJQ92679.1"/>
    </source>
</evidence>
<evidence type="ECO:0000259" key="4">
    <source>
        <dbReference type="PROSITE" id="PS50076"/>
    </source>
</evidence>
<keyword evidence="3" id="KW-0812">Transmembrane</keyword>
<dbReference type="Pfam" id="PF08238">
    <property type="entry name" value="Sel1"/>
    <property type="match status" value="3"/>
</dbReference>
<dbReference type="HOGENOM" id="CLU_428819_0_0_6"/>
<keyword evidence="2" id="KW-0802">TPR repeat</keyword>
<accession>A0A0C5VR05</accession>
<dbReference type="InterPro" id="IPR019734">
    <property type="entry name" value="TPR_rpt"/>
</dbReference>
<dbReference type="SMART" id="SM00271">
    <property type="entry name" value="DnaJ"/>
    <property type="match status" value="1"/>
</dbReference>
<name>A0A0C5VR05_9GAMM</name>
<dbReference type="AlphaFoldDB" id="A0A0C5VR05"/>
<keyword evidence="6" id="KW-1185">Reference proteome</keyword>
<feature type="transmembrane region" description="Helical" evidence="3">
    <location>
        <begin position="305"/>
        <end position="322"/>
    </location>
</feature>
<dbReference type="SUPFAM" id="SSF48452">
    <property type="entry name" value="TPR-like"/>
    <property type="match status" value="1"/>
</dbReference>
<dbReference type="Proteomes" id="UP000032266">
    <property type="component" value="Chromosome"/>
</dbReference>
<evidence type="ECO:0000256" key="1">
    <source>
        <dbReference type="ARBA" id="ARBA00023186"/>
    </source>
</evidence>
<dbReference type="PROSITE" id="PS50076">
    <property type="entry name" value="DNAJ_2"/>
    <property type="match status" value="1"/>
</dbReference>
<dbReference type="STRING" id="1445510.YC6258_00629"/>
<keyword evidence="3" id="KW-1133">Transmembrane helix</keyword>
<dbReference type="InterPro" id="IPR036869">
    <property type="entry name" value="J_dom_sf"/>
</dbReference>
<dbReference type="InterPro" id="IPR006597">
    <property type="entry name" value="Sel1-like"/>
</dbReference>
<gene>
    <name evidence="5" type="ORF">YC6258_00629</name>
</gene>
<reference evidence="5 6" key="1">
    <citation type="submission" date="2014-01" db="EMBL/GenBank/DDBJ databases">
        <title>Full genme sequencing of cellulolytic bacterium Gynuella sunshinyii YC6258T gen. nov., sp. nov.</title>
        <authorList>
            <person name="Khan H."/>
            <person name="Chung E.J."/>
            <person name="Chung Y.R."/>
        </authorList>
    </citation>
    <scope>NUCLEOTIDE SEQUENCE [LARGE SCALE GENOMIC DNA]</scope>
    <source>
        <strain evidence="5 6">YC6258</strain>
    </source>
</reference>
<feature type="repeat" description="TPR" evidence="2">
    <location>
        <begin position="567"/>
        <end position="600"/>
    </location>
</feature>
<sequence>MNCWQILGIDPTDNKRDIKRAYSRLLKDNHPEDKPEAFQQLRDAYDQALAMAEFVVDEVEDEDAPNPDDTDQTAQPMAQPVHDYLEPATEVPDRQLAIDAESARIDQVVADIIKRLDVDSQQAIEFLSQILKEEDFEALDIRYELEGRLLERLVQQLRYDFEFTRFLEKAFHWRMDLNNPHDILVNHFHEDSDYHWSYQRYAKIYLNDLIRRQVTNHFSNKLSAAKFRQYQQLEALLFYPDRFEQLKQFCRQDDHQKLAKKVHQYLQQQGLREYQIADLPVNNINILMQQTLKPDNESQDTRKAIVYWLIFMFVAHLIFYSFKFAMNKDEDTTPKEKTALVEETKPIASDDGAKRLISQSHLNQKLQALRPLAENGDAQSLFAVALYDLYNTDNPGNTGRDDAASIAMLEQAAAQHHADALRVLGILYLYGDKVERNVEKGHQYLQQAVDLDNVVASRQLALEYLDGGNLQPDYEMAAELLAWIPDSEKRPLDAFWLEELFRHGYGLQWQQQYPQEVLNRLQASASDNDINQFAWELSVLSTAGISNGTLAIKLMHGILSKGQSRNWAYFDTLAAAYARTGQFVDAVRNQQKAIKLLPENVSPAQLALIQVRLMHYQNHQSYRERLNFVSIRDMPAFP</sequence>
<evidence type="ECO:0000256" key="3">
    <source>
        <dbReference type="SAM" id="Phobius"/>
    </source>
</evidence>
<dbReference type="PANTHER" id="PTHR11102:SF160">
    <property type="entry name" value="ERAD-ASSOCIATED E3 UBIQUITIN-PROTEIN LIGASE COMPONENT HRD3"/>
    <property type="match status" value="1"/>
</dbReference>
<keyword evidence="1" id="KW-0143">Chaperone</keyword>
<dbReference type="OrthoDB" id="6120455at2"/>
<dbReference type="SUPFAM" id="SSF81901">
    <property type="entry name" value="HCP-like"/>
    <property type="match status" value="1"/>
</dbReference>